<keyword evidence="4" id="KW-1185">Reference proteome</keyword>
<dbReference type="PANTHER" id="PTHR35861:SF1">
    <property type="entry name" value="PHAGE TAIL SHEATH PROTEIN"/>
    <property type="match status" value="1"/>
</dbReference>
<evidence type="ECO:0000313" key="3">
    <source>
        <dbReference type="EMBL" id="AWL12803.1"/>
    </source>
</evidence>
<accession>A0A2S2E592</accession>
<dbReference type="OrthoDB" id="9767864at2"/>
<dbReference type="InterPro" id="IPR052042">
    <property type="entry name" value="Tail_sheath_structural"/>
</dbReference>
<dbReference type="InterPro" id="IPR020287">
    <property type="entry name" value="Tail_sheath_C"/>
</dbReference>
<dbReference type="RefSeq" id="WP_109340346.1">
    <property type="nucleotide sequence ID" value="NZ_CP029347.1"/>
</dbReference>
<dbReference type="EMBL" id="CP029347">
    <property type="protein sequence ID" value="AWL12803.1"/>
    <property type="molecule type" value="Genomic_DNA"/>
</dbReference>
<feature type="domain" description="Tail sheath protein C-terminal" evidence="2">
    <location>
        <begin position="276"/>
        <end position="371"/>
    </location>
</feature>
<dbReference type="Pfam" id="PF17482">
    <property type="entry name" value="Phage_sheath_1C"/>
    <property type="match status" value="1"/>
</dbReference>
<evidence type="ECO:0000259" key="2">
    <source>
        <dbReference type="Pfam" id="PF17482"/>
    </source>
</evidence>
<gene>
    <name evidence="3" type="ORF">HMF8227_02351</name>
</gene>
<sequence length="387" mass="41483">MSEFHHGIKGAIGTGGVRPVTISKTSFAVVIGTAPDADPAAFPANTPVMVPGDLKLAAKLDTVGDGNGTLPDAVTAVFDQFRGAIAVIRVEEGADDSETQTNVMGAIDGVTGARSGMEAIMDVTAKFGLKPRLLAAPGFTHVQTVADKLLIFANRLRAMAYIDCDGATYSEAVTYKANFGDMRAELCWPAVYNLAGREVAMSAYRLGMEIQKDNTPGEEYSASASNRIVRGISKLKHTVDYVDGDSNCIASLLNENLITTIINDDGLRLWGNLTASSDPKWQFANAVRVNDVILDAITSSLKWARDNKISRTFVEDVVDSVNNFLAQETKAGNLMGGEAWADEDLNTPDSIMAGNFYMDYDFTPPGIAQNIGVTSHFVNDYAKAVFE</sequence>
<evidence type="ECO:0000313" key="4">
    <source>
        <dbReference type="Proteomes" id="UP000245728"/>
    </source>
</evidence>
<organism evidence="3 4">
    <name type="scientific">Saliniradius amylolyticus</name>
    <dbReference type="NCBI Taxonomy" id="2183582"/>
    <lineage>
        <taxon>Bacteria</taxon>
        <taxon>Pseudomonadati</taxon>
        <taxon>Pseudomonadota</taxon>
        <taxon>Gammaproteobacteria</taxon>
        <taxon>Alteromonadales</taxon>
        <taxon>Alteromonadaceae</taxon>
        <taxon>Saliniradius</taxon>
    </lineage>
</organism>
<proteinExistence type="inferred from homology"/>
<name>A0A2S2E592_9ALTE</name>
<reference evidence="3 4" key="1">
    <citation type="submission" date="2018-05" db="EMBL/GenBank/DDBJ databases">
        <title>Salinimonas sp. HMF8227 Genome sequencing and assembly.</title>
        <authorList>
            <person name="Kang H."/>
            <person name="Kang J."/>
            <person name="Cha I."/>
            <person name="Kim H."/>
            <person name="Joh K."/>
        </authorList>
    </citation>
    <scope>NUCLEOTIDE SEQUENCE [LARGE SCALE GENOMIC DNA]</scope>
    <source>
        <strain evidence="3 4">HMF8227</strain>
    </source>
</reference>
<dbReference type="Proteomes" id="UP000245728">
    <property type="component" value="Chromosome"/>
</dbReference>
<dbReference type="KEGG" id="salh:HMF8227_02351"/>
<dbReference type="PANTHER" id="PTHR35861">
    <property type="match status" value="1"/>
</dbReference>
<evidence type="ECO:0000256" key="1">
    <source>
        <dbReference type="ARBA" id="ARBA00008005"/>
    </source>
</evidence>
<comment type="similarity">
    <text evidence="1">Belongs to the myoviridae tail sheath protein family.</text>
</comment>
<dbReference type="AlphaFoldDB" id="A0A2S2E592"/>
<protein>
    <submittedName>
        <fullName evidence="3">Prophage major tail sheath protein</fullName>
    </submittedName>
</protein>